<name>A0A9J6GDP5_HAELO</name>
<reference evidence="2 3" key="1">
    <citation type="journal article" date="2020" name="Cell">
        <title>Large-Scale Comparative Analyses of Tick Genomes Elucidate Their Genetic Diversity and Vector Capacities.</title>
        <authorList>
            <consortium name="Tick Genome and Microbiome Consortium (TIGMIC)"/>
            <person name="Jia N."/>
            <person name="Wang J."/>
            <person name="Shi W."/>
            <person name="Du L."/>
            <person name="Sun Y."/>
            <person name="Zhan W."/>
            <person name="Jiang J.F."/>
            <person name="Wang Q."/>
            <person name="Zhang B."/>
            <person name="Ji P."/>
            <person name="Bell-Sakyi L."/>
            <person name="Cui X.M."/>
            <person name="Yuan T.T."/>
            <person name="Jiang B.G."/>
            <person name="Yang W.F."/>
            <person name="Lam T.T."/>
            <person name="Chang Q.C."/>
            <person name="Ding S.J."/>
            <person name="Wang X.J."/>
            <person name="Zhu J.G."/>
            <person name="Ruan X.D."/>
            <person name="Zhao L."/>
            <person name="Wei J.T."/>
            <person name="Ye R.Z."/>
            <person name="Que T.C."/>
            <person name="Du C.H."/>
            <person name="Zhou Y.H."/>
            <person name="Cheng J.X."/>
            <person name="Dai P.F."/>
            <person name="Guo W.B."/>
            <person name="Han X.H."/>
            <person name="Huang E.J."/>
            <person name="Li L.F."/>
            <person name="Wei W."/>
            <person name="Gao Y.C."/>
            <person name="Liu J.Z."/>
            <person name="Shao H.Z."/>
            <person name="Wang X."/>
            <person name="Wang C.C."/>
            <person name="Yang T.C."/>
            <person name="Huo Q.B."/>
            <person name="Li W."/>
            <person name="Chen H.Y."/>
            <person name="Chen S.E."/>
            <person name="Zhou L.G."/>
            <person name="Ni X.B."/>
            <person name="Tian J.H."/>
            <person name="Sheng Y."/>
            <person name="Liu T."/>
            <person name="Pan Y.S."/>
            <person name="Xia L.Y."/>
            <person name="Li J."/>
            <person name="Zhao F."/>
            <person name="Cao W.C."/>
        </authorList>
    </citation>
    <scope>NUCLEOTIDE SEQUENCE [LARGE SCALE GENOMIC DNA]</scope>
    <source>
        <strain evidence="2">HaeL-2018</strain>
    </source>
</reference>
<dbReference type="OrthoDB" id="6495417at2759"/>
<gene>
    <name evidence="2" type="ORF">HPB48_011385</name>
</gene>
<proteinExistence type="predicted"/>
<protein>
    <submittedName>
        <fullName evidence="2">Uncharacterized protein</fullName>
    </submittedName>
</protein>
<dbReference type="VEuPathDB" id="VectorBase:HLOH_042798"/>
<dbReference type="Proteomes" id="UP000821853">
    <property type="component" value="Chromosome 4"/>
</dbReference>
<comment type="caution">
    <text evidence="2">The sequence shown here is derived from an EMBL/GenBank/DDBJ whole genome shotgun (WGS) entry which is preliminary data.</text>
</comment>
<evidence type="ECO:0000313" key="3">
    <source>
        <dbReference type="Proteomes" id="UP000821853"/>
    </source>
</evidence>
<evidence type="ECO:0000313" key="2">
    <source>
        <dbReference type="EMBL" id="KAH9373637.1"/>
    </source>
</evidence>
<evidence type="ECO:0000256" key="1">
    <source>
        <dbReference type="SAM" id="MobiDB-lite"/>
    </source>
</evidence>
<dbReference type="EMBL" id="JABSTR010000006">
    <property type="protein sequence ID" value="KAH9373637.1"/>
    <property type="molecule type" value="Genomic_DNA"/>
</dbReference>
<dbReference type="AlphaFoldDB" id="A0A9J6GDP5"/>
<organism evidence="2 3">
    <name type="scientific">Haemaphysalis longicornis</name>
    <name type="common">Bush tick</name>
    <dbReference type="NCBI Taxonomy" id="44386"/>
    <lineage>
        <taxon>Eukaryota</taxon>
        <taxon>Metazoa</taxon>
        <taxon>Ecdysozoa</taxon>
        <taxon>Arthropoda</taxon>
        <taxon>Chelicerata</taxon>
        <taxon>Arachnida</taxon>
        <taxon>Acari</taxon>
        <taxon>Parasitiformes</taxon>
        <taxon>Ixodida</taxon>
        <taxon>Ixodoidea</taxon>
        <taxon>Ixodidae</taxon>
        <taxon>Haemaphysalinae</taxon>
        <taxon>Haemaphysalis</taxon>
    </lineage>
</organism>
<feature type="region of interest" description="Disordered" evidence="1">
    <location>
        <begin position="213"/>
        <end position="238"/>
    </location>
</feature>
<sequence>MATLSLEIGGTILRRSSSVLLFFFFFASHCYALRKYFVERHGSDGHPIAAYRTTSTTVTEPFQVPADPTASTIVNPLKTFSRKPGSHTSHHKSSVTIVRPDVGCRKRVICEAARTVTYMFPFSKFWHGIASERPDPKSVYFAAWSRGLSSEDCSLLYPDCSDSPAGVVLSLANQAMGPKGFVSSFIERLTMPAGPDVPREPGAPRPSLVMQKLRTSQRQWEAAGGPPPSLDESTPSND</sequence>
<accession>A0A9J6GDP5</accession>
<keyword evidence="3" id="KW-1185">Reference proteome</keyword>